<sequence length="437" mass="47888">MAACAISSARSSRSTDEAMSGRAPKLSRRGALAAGSGALLALASSAARGQSSSVLVRTDWKPARDPSARHSIVYRNDREFAAWPFYCGLWQVGDGSIVAGFKRVPSDYGQPDAVDHTNLTRNMGEIVVIRSRDGGESWDRDSIVPVFDMLINKESDFPAGAADDWPSFPPLDFANRDTLLMGGGIPALFANPAQGWMRASTDGGRTWRPHRLLEMDDFPSVSLPGSSIYSLRADGTMLFGVHTNAPGAQGPRPVIYACANGRDFHYLGSIIGYEPKDPYYPGGSPFAAAPHFYPRPVVLKDGRVIASLRYQRDARYNIWTEVHESLDGGRTWRWLSRVNDWGAPGDLVPMADGRVVCVYGFRNAPQGIRYRVSEDGGLTWGREMILRDDGGSWDVGYPRVIEVAPGRLLATYYINLKNDPIQMNGGVRHIACTVFEP</sequence>
<comment type="caution">
    <text evidence="3">The sequence shown here is derived from an EMBL/GenBank/DDBJ whole genome shotgun (WGS) entry which is preliminary data.</text>
</comment>
<proteinExistence type="predicted"/>
<gene>
    <name evidence="3" type="ORF">E5222_00130</name>
</gene>
<feature type="compositionally biased region" description="Low complexity" evidence="1">
    <location>
        <begin position="1"/>
        <end position="12"/>
    </location>
</feature>
<dbReference type="Proteomes" id="UP000309389">
    <property type="component" value="Unassembled WGS sequence"/>
</dbReference>
<protein>
    <submittedName>
        <fullName evidence="3">Exo-alpha-sialidase</fullName>
    </submittedName>
</protein>
<keyword evidence="4" id="KW-1185">Reference proteome</keyword>
<dbReference type="EMBL" id="SSHH01000001">
    <property type="protein sequence ID" value="TIX50939.1"/>
    <property type="molecule type" value="Genomic_DNA"/>
</dbReference>
<reference evidence="3 4" key="1">
    <citation type="submission" date="2019-04" db="EMBL/GenBank/DDBJ databases">
        <title>Altererythrobacter aquimixticola sp. nov., isolated from sediment of junction between the ocean and a freshwater spring.</title>
        <authorList>
            <person name="Yoon J.-H."/>
        </authorList>
    </citation>
    <scope>NUCLEOTIDE SEQUENCE [LARGE SCALE GENOMIC DNA]</scope>
    <source>
        <strain evidence="3 4">SSKS-13</strain>
    </source>
</reference>
<dbReference type="CDD" id="cd15482">
    <property type="entry name" value="Sialidase_non-viral"/>
    <property type="match status" value="1"/>
</dbReference>
<dbReference type="InterPro" id="IPR011040">
    <property type="entry name" value="Sialidase"/>
</dbReference>
<dbReference type="Pfam" id="PF13088">
    <property type="entry name" value="BNR_2"/>
    <property type="match status" value="1"/>
</dbReference>
<feature type="region of interest" description="Disordered" evidence="1">
    <location>
        <begin position="1"/>
        <end position="26"/>
    </location>
</feature>
<organism evidence="3 4">
    <name type="scientific">Alteraurantiacibacter aquimixticola</name>
    <dbReference type="NCBI Taxonomy" id="2489173"/>
    <lineage>
        <taxon>Bacteria</taxon>
        <taxon>Pseudomonadati</taxon>
        <taxon>Pseudomonadota</taxon>
        <taxon>Alphaproteobacteria</taxon>
        <taxon>Sphingomonadales</taxon>
        <taxon>Erythrobacteraceae</taxon>
        <taxon>Alteraurantiacibacter</taxon>
    </lineage>
</organism>
<dbReference type="Gene3D" id="2.120.10.10">
    <property type="match status" value="1"/>
</dbReference>
<dbReference type="OrthoDB" id="9764804at2"/>
<evidence type="ECO:0000313" key="4">
    <source>
        <dbReference type="Proteomes" id="UP000309389"/>
    </source>
</evidence>
<name>A0A4T3F3E2_9SPHN</name>
<dbReference type="SUPFAM" id="SSF50939">
    <property type="entry name" value="Sialidases"/>
    <property type="match status" value="1"/>
</dbReference>
<accession>A0A4T3F3E2</accession>
<dbReference type="AlphaFoldDB" id="A0A4T3F3E2"/>
<evidence type="ECO:0000256" key="1">
    <source>
        <dbReference type="SAM" id="MobiDB-lite"/>
    </source>
</evidence>
<feature type="domain" description="Sialidase" evidence="2">
    <location>
        <begin position="198"/>
        <end position="407"/>
    </location>
</feature>
<dbReference type="PANTHER" id="PTHR38792:SF3">
    <property type="entry name" value="BNR_ASP-BOX REPEAT DOMAIN PROTEIN (AFU_ORTHOLOGUE AFUA_7G06430)-RELATED"/>
    <property type="match status" value="1"/>
</dbReference>
<dbReference type="PANTHER" id="PTHR38792">
    <property type="entry name" value="BNR/ASP-BOX REPEAT DOMAIN PROTEIN (AFU_ORTHOLOGUE AFUA_7G06430)-RELATED"/>
    <property type="match status" value="1"/>
</dbReference>
<evidence type="ECO:0000313" key="3">
    <source>
        <dbReference type="EMBL" id="TIX50939.1"/>
    </source>
</evidence>
<evidence type="ECO:0000259" key="2">
    <source>
        <dbReference type="Pfam" id="PF13088"/>
    </source>
</evidence>
<dbReference type="InterPro" id="IPR036278">
    <property type="entry name" value="Sialidase_sf"/>
</dbReference>